<dbReference type="RefSeq" id="WP_058722818.1">
    <property type="nucleotide sequence ID" value="NZ_CAOJUJ010000023.1"/>
</dbReference>
<feature type="compositionally biased region" description="Low complexity" evidence="1">
    <location>
        <begin position="77"/>
        <end position="86"/>
    </location>
</feature>
<evidence type="ECO:0000256" key="2">
    <source>
        <dbReference type="SAM" id="Phobius"/>
    </source>
</evidence>
<dbReference type="Pfam" id="PF13472">
    <property type="entry name" value="Lipase_GDSL_2"/>
    <property type="match status" value="1"/>
</dbReference>
<dbReference type="Gene3D" id="3.40.50.1110">
    <property type="entry name" value="SGNH hydrolase"/>
    <property type="match status" value="1"/>
</dbReference>
<evidence type="ECO:0000313" key="5">
    <source>
        <dbReference type="Proteomes" id="UP000053433"/>
    </source>
</evidence>
<sequence>MEQRHMQEKSRGAARPDVDARARAIQEQIIHIPRPAQPGNARPAAQSTAGHPSGAQQRPPQAARPRDDACAQRRRAAPAPAHTAPRGQAAGGRHYAAKPRKRRRAPGGGMFFACVAVVILSLSWVITTLIELPAKRAAAGSLAALSASQAASSQADGSVAQTGEAVLGPVQQTDASYTQPSASLVALPEAGRVDMSYFDDALFVGDSLTRGFQEYSSGIPNAKYAAYLGAGPKQFMEGLVENISGQQVAAIDEILAAAPKKVYILLGTNSMATLTDEAFLKYYNDFLDFLLPQLPQDTVYYIQGIPPVSAEKMAGDENFSVERIRGLNENLAKIAYDRDLHYLDLFSALADENGALRADIASGSIHLNNEGYNVWREFLVTHTAYSKENPYLPGSPYYTAPAA</sequence>
<comment type="caution">
    <text evidence="4">The sequence shown here is derived from an EMBL/GenBank/DDBJ whole genome shotgun (WGS) entry which is preliminary data.</text>
</comment>
<organism evidence="4 5">
    <name type="scientific">Ruthenibacterium lactatiformans</name>
    <dbReference type="NCBI Taxonomy" id="1550024"/>
    <lineage>
        <taxon>Bacteria</taxon>
        <taxon>Bacillati</taxon>
        <taxon>Bacillota</taxon>
        <taxon>Clostridia</taxon>
        <taxon>Eubacteriales</taxon>
        <taxon>Oscillospiraceae</taxon>
        <taxon>Ruthenibacterium</taxon>
    </lineage>
</organism>
<keyword evidence="2" id="KW-0472">Membrane</keyword>
<feature type="compositionally biased region" description="Basic and acidic residues" evidence="1">
    <location>
        <begin position="1"/>
        <end position="24"/>
    </location>
</feature>
<dbReference type="AlphaFoldDB" id="A0A0W7TUC7"/>
<keyword evidence="2" id="KW-1133">Transmembrane helix</keyword>
<evidence type="ECO:0000259" key="3">
    <source>
        <dbReference type="Pfam" id="PF13472"/>
    </source>
</evidence>
<keyword evidence="2" id="KW-0812">Transmembrane</keyword>
<dbReference type="Proteomes" id="UP000053433">
    <property type="component" value="Unassembled WGS sequence"/>
</dbReference>
<reference evidence="4 5" key="1">
    <citation type="submission" date="2015-10" db="EMBL/GenBank/DDBJ databases">
        <title>A novel member of the family Ruminococcaceae isolated from human faeces.</title>
        <authorList>
            <person name="Shkoporov A.N."/>
            <person name="Chaplin A.V."/>
            <person name="Motuzova O.V."/>
            <person name="Kafarskaia L.I."/>
            <person name="Efimov B.A."/>
        </authorList>
    </citation>
    <scope>NUCLEOTIDE SEQUENCE [LARGE SCALE GENOMIC DNA]</scope>
    <source>
        <strain evidence="4 5">668</strain>
    </source>
</reference>
<accession>A0A0W7TUC7</accession>
<proteinExistence type="predicted"/>
<dbReference type="InterPro" id="IPR036514">
    <property type="entry name" value="SGNH_hydro_sf"/>
</dbReference>
<name>A0A0W7TUC7_9FIRM</name>
<evidence type="ECO:0000313" key="4">
    <source>
        <dbReference type="EMBL" id="KUE77449.1"/>
    </source>
</evidence>
<dbReference type="InterPro" id="IPR013830">
    <property type="entry name" value="SGNH_hydro"/>
</dbReference>
<evidence type="ECO:0000256" key="1">
    <source>
        <dbReference type="SAM" id="MobiDB-lite"/>
    </source>
</evidence>
<gene>
    <name evidence="4" type="ORF">ASJ35_04060</name>
</gene>
<feature type="domain" description="SGNH hydrolase-type esterase" evidence="3">
    <location>
        <begin position="203"/>
        <end position="373"/>
    </location>
</feature>
<feature type="region of interest" description="Disordered" evidence="1">
    <location>
        <begin position="1"/>
        <end position="103"/>
    </location>
</feature>
<protein>
    <recommendedName>
        <fullName evidence="3">SGNH hydrolase-type esterase domain-containing protein</fullName>
    </recommendedName>
</protein>
<dbReference type="EMBL" id="LMUA01000003">
    <property type="protein sequence ID" value="KUE77449.1"/>
    <property type="molecule type" value="Genomic_DNA"/>
</dbReference>
<dbReference type="SUPFAM" id="SSF52266">
    <property type="entry name" value="SGNH hydrolase"/>
    <property type="match status" value="1"/>
</dbReference>
<feature type="transmembrane region" description="Helical" evidence="2">
    <location>
        <begin position="108"/>
        <end position="126"/>
    </location>
</feature>